<gene>
    <name evidence="4" type="ORF">GCM10007173_24580</name>
</gene>
<dbReference type="SUPFAM" id="SSF52540">
    <property type="entry name" value="P-loop containing nucleoside triphosphate hydrolases"/>
    <property type="match status" value="1"/>
</dbReference>
<reference evidence="5" key="1">
    <citation type="journal article" date="2019" name="Int. J. Syst. Evol. Microbiol.">
        <title>The Global Catalogue of Microorganisms (GCM) 10K type strain sequencing project: providing services to taxonomists for standard genome sequencing and annotation.</title>
        <authorList>
            <consortium name="The Broad Institute Genomics Platform"/>
            <consortium name="The Broad Institute Genome Sequencing Center for Infectious Disease"/>
            <person name="Wu L."/>
            <person name="Ma J."/>
        </authorList>
    </citation>
    <scope>NUCLEOTIDE SEQUENCE [LARGE SCALE GENOMIC DNA]</scope>
    <source>
        <strain evidence="5">CGMCC 1.3685</strain>
    </source>
</reference>
<name>A0ABQ2DNJ5_9MICC</name>
<keyword evidence="2" id="KW-0067">ATP-binding</keyword>
<evidence type="ECO:0000259" key="3">
    <source>
        <dbReference type="SMART" id="SM00382"/>
    </source>
</evidence>
<dbReference type="PANTHER" id="PTHR12169">
    <property type="entry name" value="ATPASE N2B"/>
    <property type="match status" value="1"/>
</dbReference>
<dbReference type="GO" id="GO:0051301">
    <property type="term" value="P:cell division"/>
    <property type="evidence" value="ECO:0007669"/>
    <property type="project" value="UniProtKB-KW"/>
</dbReference>
<protein>
    <submittedName>
        <fullName evidence="4">Cell division protein ZapE</fullName>
    </submittedName>
</protein>
<dbReference type="EMBL" id="BMKX01000006">
    <property type="protein sequence ID" value="GGJ64729.1"/>
    <property type="molecule type" value="Genomic_DNA"/>
</dbReference>
<evidence type="ECO:0000256" key="1">
    <source>
        <dbReference type="ARBA" id="ARBA00022741"/>
    </source>
</evidence>
<dbReference type="GeneID" id="303304812"/>
<feature type="domain" description="AAA+ ATPase" evidence="3">
    <location>
        <begin position="56"/>
        <end position="198"/>
    </location>
</feature>
<comment type="caution">
    <text evidence="4">The sequence shown here is derived from an EMBL/GenBank/DDBJ whole genome shotgun (WGS) entry which is preliminary data.</text>
</comment>
<evidence type="ECO:0000256" key="2">
    <source>
        <dbReference type="ARBA" id="ARBA00022840"/>
    </source>
</evidence>
<evidence type="ECO:0000313" key="5">
    <source>
        <dbReference type="Proteomes" id="UP000606115"/>
    </source>
</evidence>
<proteinExistence type="predicted"/>
<dbReference type="NCBIfam" id="NF040713">
    <property type="entry name" value="ZapE"/>
    <property type="match status" value="1"/>
</dbReference>
<sequence>MPSPLLPSGLLRARGAAKRRRRVVSHLQGQGLILDDRQNDLIGLLIRNLAHLSEQEQRGTYIYGPPGRGKSMLIDAICADLDQKSTARFHFHEFFQTINNPSKRRSDQSSGSVFTEGLQRELQGLKVLFFDEFHCVEPGDAMFMAKMVNYCEEAGIFIITTSNYAPEKLLDDEYFHHLIEPTIAKIRSSFEVFELDAAVDYRMLETPEQMRLSGYRSGTLNPGYSPIDETDFTEQLPVGYDHIGPVRLTGTSIEISFSQLCRTRRNTADYLELASRFNCWHITSVPSSEHMPMDEERRFANLIDVFYDKDIEIHLYTQDRLEFLGHQLHDTERARLKSRLAQLANTLNTTDRIMK</sequence>
<dbReference type="Pfam" id="PF03969">
    <property type="entry name" value="AFG1_ATPase"/>
    <property type="match status" value="1"/>
</dbReference>
<accession>A0ABQ2DNJ5</accession>
<keyword evidence="1" id="KW-0547">Nucleotide-binding</keyword>
<keyword evidence="4" id="KW-0132">Cell division</keyword>
<keyword evidence="5" id="KW-1185">Reference proteome</keyword>
<dbReference type="Proteomes" id="UP000606115">
    <property type="component" value="Unassembled WGS sequence"/>
</dbReference>
<keyword evidence="4" id="KW-0131">Cell cycle</keyword>
<dbReference type="InterPro" id="IPR005654">
    <property type="entry name" value="ATPase_AFG1-like"/>
</dbReference>
<dbReference type="InterPro" id="IPR027417">
    <property type="entry name" value="P-loop_NTPase"/>
</dbReference>
<dbReference type="PANTHER" id="PTHR12169:SF6">
    <property type="entry name" value="AFG1-LIKE ATPASE"/>
    <property type="match status" value="1"/>
</dbReference>
<organism evidence="4 5">
    <name type="scientific">Glutamicibacter ardleyensis</name>
    <dbReference type="NCBI Taxonomy" id="225894"/>
    <lineage>
        <taxon>Bacteria</taxon>
        <taxon>Bacillati</taxon>
        <taxon>Actinomycetota</taxon>
        <taxon>Actinomycetes</taxon>
        <taxon>Micrococcales</taxon>
        <taxon>Micrococcaceae</taxon>
        <taxon>Glutamicibacter</taxon>
    </lineage>
</organism>
<dbReference type="SMART" id="SM00382">
    <property type="entry name" value="AAA"/>
    <property type="match status" value="1"/>
</dbReference>
<dbReference type="RefSeq" id="WP_188685972.1">
    <property type="nucleotide sequence ID" value="NZ_BMKX01000006.1"/>
</dbReference>
<dbReference type="InterPro" id="IPR003593">
    <property type="entry name" value="AAA+_ATPase"/>
</dbReference>
<evidence type="ECO:0000313" key="4">
    <source>
        <dbReference type="EMBL" id="GGJ64729.1"/>
    </source>
</evidence>
<dbReference type="Gene3D" id="3.40.50.300">
    <property type="entry name" value="P-loop containing nucleotide triphosphate hydrolases"/>
    <property type="match status" value="1"/>
</dbReference>